<dbReference type="InterPro" id="IPR008942">
    <property type="entry name" value="ENTH_VHS"/>
</dbReference>
<comment type="caution">
    <text evidence="2">The sequence shown here is derived from an EMBL/GenBank/DDBJ whole genome shotgun (WGS) entry which is preliminary data.</text>
</comment>
<dbReference type="EMBL" id="MNCJ02000325">
    <property type="protein sequence ID" value="KAF5786701.1"/>
    <property type="molecule type" value="Genomic_DNA"/>
</dbReference>
<accession>A0A9K3HY85</accession>
<dbReference type="Gene3D" id="1.25.40.90">
    <property type="match status" value="1"/>
</dbReference>
<reference evidence="2" key="2">
    <citation type="submission" date="2020-06" db="EMBL/GenBank/DDBJ databases">
        <title>Helianthus annuus Genome sequencing and assembly Release 2.</title>
        <authorList>
            <person name="Gouzy J."/>
            <person name="Langlade N."/>
            <person name="Munos S."/>
        </authorList>
    </citation>
    <scope>NUCLEOTIDE SEQUENCE</scope>
    <source>
        <tissue evidence="2">Leaves</tissue>
    </source>
</reference>
<protein>
    <submittedName>
        <fullName evidence="2">AP-4 complex accessory subunit Tepsin</fullName>
    </submittedName>
</protein>
<dbReference type="PANTHER" id="PTHR21514:SF0">
    <property type="entry name" value="AP-4 COMPLEX ACCESSORY SUBUNIT TEPSIN"/>
    <property type="match status" value="1"/>
</dbReference>
<evidence type="ECO:0000256" key="1">
    <source>
        <dbReference type="SAM" id="MobiDB-lite"/>
    </source>
</evidence>
<gene>
    <name evidence="2" type="ORF">HanXRQr2_Chr10g0444131</name>
</gene>
<name>A0A9K3HY85_HELAN</name>
<dbReference type="Proteomes" id="UP000215914">
    <property type="component" value="Unassembled WGS sequence"/>
</dbReference>
<dbReference type="InterPro" id="IPR039273">
    <property type="entry name" value="TEPSIN"/>
</dbReference>
<proteinExistence type="predicted"/>
<dbReference type="AlphaFoldDB" id="A0A9K3HY85"/>
<evidence type="ECO:0000313" key="3">
    <source>
        <dbReference type="Proteomes" id="UP000215914"/>
    </source>
</evidence>
<feature type="compositionally biased region" description="Polar residues" evidence="1">
    <location>
        <begin position="143"/>
        <end position="174"/>
    </location>
</feature>
<keyword evidence="3" id="KW-1185">Reference proteome</keyword>
<feature type="region of interest" description="Disordered" evidence="1">
    <location>
        <begin position="134"/>
        <end position="174"/>
    </location>
</feature>
<evidence type="ECO:0000313" key="2">
    <source>
        <dbReference type="EMBL" id="KAF5786701.1"/>
    </source>
</evidence>
<dbReference type="PANTHER" id="PTHR21514">
    <property type="entry name" value="AP-4 COMPLEX ACCESSORY SUBUNIT TEPSIN"/>
    <property type="match status" value="1"/>
</dbReference>
<sequence>MWQTLPLCQRREALRVIKYVVGKSRVEFRRETQRNSVAVRQLVHYKGQPDPLKGDALNKSVRETAQEALAAIFAGEDNSKPPQTESLARRIEGFGNTNYNMPPSEDKKSFLSEVVGIGSTTIKLGLNSIAQAQTPKNDMGTYRSPNLRRSLTNETSYNDNNRLSTNASGPWSQA</sequence>
<dbReference type="Gramene" id="mRNA:HanXRQr2_Chr10g0444131">
    <property type="protein sequence ID" value="mRNA:HanXRQr2_Chr10g0444131"/>
    <property type="gene ID" value="HanXRQr2_Chr10g0444131"/>
</dbReference>
<organism evidence="2 3">
    <name type="scientific">Helianthus annuus</name>
    <name type="common">Common sunflower</name>
    <dbReference type="NCBI Taxonomy" id="4232"/>
    <lineage>
        <taxon>Eukaryota</taxon>
        <taxon>Viridiplantae</taxon>
        <taxon>Streptophyta</taxon>
        <taxon>Embryophyta</taxon>
        <taxon>Tracheophyta</taxon>
        <taxon>Spermatophyta</taxon>
        <taxon>Magnoliopsida</taxon>
        <taxon>eudicotyledons</taxon>
        <taxon>Gunneridae</taxon>
        <taxon>Pentapetalae</taxon>
        <taxon>asterids</taxon>
        <taxon>campanulids</taxon>
        <taxon>Asterales</taxon>
        <taxon>Asteraceae</taxon>
        <taxon>Asteroideae</taxon>
        <taxon>Heliantheae alliance</taxon>
        <taxon>Heliantheae</taxon>
        <taxon>Helianthus</taxon>
    </lineage>
</organism>
<reference evidence="2" key="1">
    <citation type="journal article" date="2017" name="Nature">
        <title>The sunflower genome provides insights into oil metabolism, flowering and Asterid evolution.</title>
        <authorList>
            <person name="Badouin H."/>
            <person name="Gouzy J."/>
            <person name="Grassa C.J."/>
            <person name="Murat F."/>
            <person name="Staton S.E."/>
            <person name="Cottret L."/>
            <person name="Lelandais-Briere C."/>
            <person name="Owens G.L."/>
            <person name="Carrere S."/>
            <person name="Mayjonade B."/>
            <person name="Legrand L."/>
            <person name="Gill N."/>
            <person name="Kane N.C."/>
            <person name="Bowers J.E."/>
            <person name="Hubner S."/>
            <person name="Bellec A."/>
            <person name="Berard A."/>
            <person name="Berges H."/>
            <person name="Blanchet N."/>
            <person name="Boniface M.C."/>
            <person name="Brunel D."/>
            <person name="Catrice O."/>
            <person name="Chaidir N."/>
            <person name="Claudel C."/>
            <person name="Donnadieu C."/>
            <person name="Faraut T."/>
            <person name="Fievet G."/>
            <person name="Helmstetter N."/>
            <person name="King M."/>
            <person name="Knapp S.J."/>
            <person name="Lai Z."/>
            <person name="Le Paslier M.C."/>
            <person name="Lippi Y."/>
            <person name="Lorenzon L."/>
            <person name="Mandel J.R."/>
            <person name="Marage G."/>
            <person name="Marchand G."/>
            <person name="Marquand E."/>
            <person name="Bret-Mestries E."/>
            <person name="Morien E."/>
            <person name="Nambeesan S."/>
            <person name="Nguyen T."/>
            <person name="Pegot-Espagnet P."/>
            <person name="Pouilly N."/>
            <person name="Raftis F."/>
            <person name="Sallet E."/>
            <person name="Schiex T."/>
            <person name="Thomas J."/>
            <person name="Vandecasteele C."/>
            <person name="Vares D."/>
            <person name="Vear F."/>
            <person name="Vautrin S."/>
            <person name="Crespi M."/>
            <person name="Mangin B."/>
            <person name="Burke J.M."/>
            <person name="Salse J."/>
            <person name="Munos S."/>
            <person name="Vincourt P."/>
            <person name="Rieseberg L.H."/>
            <person name="Langlade N.B."/>
        </authorList>
    </citation>
    <scope>NUCLEOTIDE SEQUENCE</scope>
    <source>
        <tissue evidence="2">Leaves</tissue>
    </source>
</reference>